<sequence>MFLVTNPEPLEGQELKDFEKELEAILALDPIERLSRLDQTAEDLREDLR</sequence>
<evidence type="ECO:0000313" key="1">
    <source>
        <dbReference type="EMBL" id="QNV38892.1"/>
    </source>
</evidence>
<proteinExistence type="predicted"/>
<organism evidence="1 2">
    <name type="scientific">Rothia terrae</name>
    <dbReference type="NCBI Taxonomy" id="396015"/>
    <lineage>
        <taxon>Bacteria</taxon>
        <taxon>Bacillati</taxon>
        <taxon>Actinomycetota</taxon>
        <taxon>Actinomycetes</taxon>
        <taxon>Micrococcales</taxon>
        <taxon>Micrococcaceae</taxon>
        <taxon>Rothia</taxon>
    </lineage>
</organism>
<accession>A0A7H2BGU6</accession>
<keyword evidence="2" id="KW-1185">Reference proteome</keyword>
<gene>
    <name evidence="1" type="ORF">IDM49_07935</name>
</gene>
<protein>
    <submittedName>
        <fullName evidence="1">GTPase</fullName>
    </submittedName>
</protein>
<reference evidence="1 2" key="1">
    <citation type="submission" date="2020-09" db="EMBL/GenBank/DDBJ databases">
        <title>Investigation of environmental microbes.</title>
        <authorList>
            <person name="Ou Y."/>
            <person name="Kang Q."/>
        </authorList>
    </citation>
    <scope>NUCLEOTIDE SEQUENCE [LARGE SCALE GENOMIC DNA]</scope>
    <source>
        <strain evidence="1 2">KJZ-14</strain>
    </source>
</reference>
<name>A0A7H2BGU6_9MICC</name>
<dbReference type="Proteomes" id="UP000516404">
    <property type="component" value="Chromosome"/>
</dbReference>
<evidence type="ECO:0000313" key="2">
    <source>
        <dbReference type="Proteomes" id="UP000516404"/>
    </source>
</evidence>
<dbReference type="KEGG" id="rter:IDM49_07935"/>
<dbReference type="EMBL" id="CP061539">
    <property type="protein sequence ID" value="QNV38892.1"/>
    <property type="molecule type" value="Genomic_DNA"/>
</dbReference>
<dbReference type="AlphaFoldDB" id="A0A7H2BGU6"/>